<accession>A0A392UVY8</accession>
<feature type="region of interest" description="Disordered" evidence="1">
    <location>
        <begin position="1"/>
        <end position="27"/>
    </location>
</feature>
<evidence type="ECO:0000256" key="1">
    <source>
        <dbReference type="SAM" id="MobiDB-lite"/>
    </source>
</evidence>
<feature type="non-terminal residue" evidence="2">
    <location>
        <position position="1"/>
    </location>
</feature>
<protein>
    <submittedName>
        <fullName evidence="2">Uncharacterized protein</fullName>
    </submittedName>
</protein>
<sequence length="27" mass="3146">HTTHTQASHMSCIKERRARRPPAEMVN</sequence>
<dbReference type="AlphaFoldDB" id="A0A392UVY8"/>
<evidence type="ECO:0000313" key="3">
    <source>
        <dbReference type="Proteomes" id="UP000265520"/>
    </source>
</evidence>
<comment type="caution">
    <text evidence="2">The sequence shown here is derived from an EMBL/GenBank/DDBJ whole genome shotgun (WGS) entry which is preliminary data.</text>
</comment>
<keyword evidence="3" id="KW-1185">Reference proteome</keyword>
<reference evidence="2 3" key="1">
    <citation type="journal article" date="2018" name="Front. Plant Sci.">
        <title>Red Clover (Trifolium pratense) and Zigzag Clover (T. medium) - A Picture of Genomic Similarities and Differences.</title>
        <authorList>
            <person name="Dluhosova J."/>
            <person name="Istvanek J."/>
            <person name="Nedelnik J."/>
            <person name="Repkova J."/>
        </authorList>
    </citation>
    <scope>NUCLEOTIDE SEQUENCE [LARGE SCALE GENOMIC DNA]</scope>
    <source>
        <strain evidence="3">cv. 10/8</strain>
        <tissue evidence="2">Leaf</tissue>
    </source>
</reference>
<organism evidence="2 3">
    <name type="scientific">Trifolium medium</name>
    <dbReference type="NCBI Taxonomy" id="97028"/>
    <lineage>
        <taxon>Eukaryota</taxon>
        <taxon>Viridiplantae</taxon>
        <taxon>Streptophyta</taxon>
        <taxon>Embryophyta</taxon>
        <taxon>Tracheophyta</taxon>
        <taxon>Spermatophyta</taxon>
        <taxon>Magnoliopsida</taxon>
        <taxon>eudicotyledons</taxon>
        <taxon>Gunneridae</taxon>
        <taxon>Pentapetalae</taxon>
        <taxon>rosids</taxon>
        <taxon>fabids</taxon>
        <taxon>Fabales</taxon>
        <taxon>Fabaceae</taxon>
        <taxon>Papilionoideae</taxon>
        <taxon>50 kb inversion clade</taxon>
        <taxon>NPAAA clade</taxon>
        <taxon>Hologalegina</taxon>
        <taxon>IRL clade</taxon>
        <taxon>Trifolieae</taxon>
        <taxon>Trifolium</taxon>
    </lineage>
</organism>
<evidence type="ECO:0000313" key="2">
    <source>
        <dbReference type="EMBL" id="MCI80214.1"/>
    </source>
</evidence>
<proteinExistence type="predicted"/>
<name>A0A392UVY8_9FABA</name>
<dbReference type="EMBL" id="LXQA010990496">
    <property type="protein sequence ID" value="MCI80214.1"/>
    <property type="molecule type" value="Genomic_DNA"/>
</dbReference>
<dbReference type="Proteomes" id="UP000265520">
    <property type="component" value="Unassembled WGS sequence"/>
</dbReference>